<organism evidence="4 5">
    <name type="scientific">Sphaerisporangium melleum</name>
    <dbReference type="NCBI Taxonomy" id="321316"/>
    <lineage>
        <taxon>Bacteria</taxon>
        <taxon>Bacillati</taxon>
        <taxon>Actinomycetota</taxon>
        <taxon>Actinomycetes</taxon>
        <taxon>Streptosporangiales</taxon>
        <taxon>Streptosporangiaceae</taxon>
        <taxon>Sphaerisporangium</taxon>
    </lineage>
</organism>
<evidence type="ECO:0000313" key="5">
    <source>
        <dbReference type="Proteomes" id="UP000645217"/>
    </source>
</evidence>
<evidence type="ECO:0000313" key="4">
    <source>
        <dbReference type="EMBL" id="GGK83103.1"/>
    </source>
</evidence>
<dbReference type="PANTHER" id="PTHR30570">
    <property type="entry name" value="PERIPLASMIC PHOSPHATE BINDING COMPONENT OF PHOSPHATE ABC TRANSPORTER"/>
    <property type="match status" value="1"/>
</dbReference>
<dbReference type="PANTHER" id="PTHR30570:SF1">
    <property type="entry name" value="PHOSPHATE-BINDING PROTEIN PSTS"/>
    <property type="match status" value="1"/>
</dbReference>
<reference evidence="4" key="2">
    <citation type="submission" date="2020-09" db="EMBL/GenBank/DDBJ databases">
        <authorList>
            <person name="Sun Q."/>
            <person name="Ohkuma M."/>
        </authorList>
    </citation>
    <scope>NUCLEOTIDE SEQUENCE</scope>
    <source>
        <strain evidence="4">JCM 13064</strain>
    </source>
</reference>
<evidence type="ECO:0000259" key="3">
    <source>
        <dbReference type="Pfam" id="PF12849"/>
    </source>
</evidence>
<dbReference type="AlphaFoldDB" id="A0A917R1M5"/>
<feature type="domain" description="PBP" evidence="3">
    <location>
        <begin position="268"/>
        <end position="528"/>
    </location>
</feature>
<keyword evidence="5" id="KW-1185">Reference proteome</keyword>
<dbReference type="RefSeq" id="WP_203968039.1">
    <property type="nucleotide sequence ID" value="NZ_BMNT01000013.1"/>
</dbReference>
<proteinExistence type="predicted"/>
<gene>
    <name evidence="4" type="ORF">GCM10007964_27090</name>
</gene>
<comment type="caution">
    <text evidence="4">The sequence shown here is derived from an EMBL/GenBank/DDBJ whole genome shotgun (WGS) entry which is preliminary data.</text>
</comment>
<accession>A0A917R1M5</accession>
<sequence length="559" mass="59976">MAAVLDGLARVVAFLGGTGPVLLSIVLLVAAPFVDRLLVRRKRVVYRILYNSKIGIGPETLGDGADPVPPQLRQVARLLDRMSMVVVRIRNGGSYDIEPDDFEHPLTFVFGERLVWNARISEASTPELRKELRAGMRFFRTEDNGQPARDNLSTVRQWLKERVTGLVVPQPGQQQVAEPGWHGVRLDGLSLKRGQKAKLVVVLREPDLTEGEITKTVRITGKMRDTGLIKDEGRARAITLPRVSGMLAGLLTIVLVLGLVSRPADGTVACASGELRIEGSSAFMPAIEAVVAEYHAACGDDARITTEATGSVKGVRNLINADPAAASGLIVVSDGRGDDKGLLRSDKIAIVVYHVVVNGRVGLTSLRRADLQKIYDGTYTDWKQVPGAGTAALPIRIVGRGESSGTRLLFEHEVLGPGTGEGLLSSGSCLTKDRYPAAPVIRCEREDNAEIVRIISTVDGAIGYADELSLNEARGTGDVTALTLDGQAFAPSTAGKPGEGYPFWTAEYLYYKGAPAPGSLKASFLSFVRAHVRAQARISAAGFEPCAASPVTRRLCDLR</sequence>
<dbReference type="EMBL" id="BMNT01000013">
    <property type="protein sequence ID" value="GGK83103.1"/>
    <property type="molecule type" value="Genomic_DNA"/>
</dbReference>
<keyword evidence="2" id="KW-1133">Transmembrane helix</keyword>
<reference evidence="4" key="1">
    <citation type="journal article" date="2014" name="Int. J. Syst. Evol. Microbiol.">
        <title>Complete genome sequence of Corynebacterium casei LMG S-19264T (=DSM 44701T), isolated from a smear-ripened cheese.</title>
        <authorList>
            <consortium name="US DOE Joint Genome Institute (JGI-PGF)"/>
            <person name="Walter F."/>
            <person name="Albersmeier A."/>
            <person name="Kalinowski J."/>
            <person name="Ruckert C."/>
        </authorList>
    </citation>
    <scope>NUCLEOTIDE SEQUENCE</scope>
    <source>
        <strain evidence="4">JCM 13064</strain>
    </source>
</reference>
<evidence type="ECO:0000256" key="1">
    <source>
        <dbReference type="ARBA" id="ARBA00022729"/>
    </source>
</evidence>
<dbReference type="InterPro" id="IPR024370">
    <property type="entry name" value="PBP_domain"/>
</dbReference>
<dbReference type="InterPro" id="IPR050811">
    <property type="entry name" value="Phosphate_ABC_transporter"/>
</dbReference>
<keyword evidence="2" id="KW-0812">Transmembrane</keyword>
<feature type="transmembrane region" description="Helical" evidence="2">
    <location>
        <begin position="12"/>
        <end position="34"/>
    </location>
</feature>
<dbReference type="Pfam" id="PF12849">
    <property type="entry name" value="PBP_like_2"/>
    <property type="match status" value="1"/>
</dbReference>
<keyword evidence="2" id="KW-0472">Membrane</keyword>
<dbReference type="SUPFAM" id="SSF53850">
    <property type="entry name" value="Periplasmic binding protein-like II"/>
    <property type="match status" value="1"/>
</dbReference>
<evidence type="ECO:0000256" key="2">
    <source>
        <dbReference type="SAM" id="Phobius"/>
    </source>
</evidence>
<name>A0A917R1M5_9ACTN</name>
<dbReference type="Proteomes" id="UP000645217">
    <property type="component" value="Unassembled WGS sequence"/>
</dbReference>
<keyword evidence="1" id="KW-0732">Signal</keyword>
<protein>
    <recommendedName>
        <fullName evidence="3">PBP domain-containing protein</fullName>
    </recommendedName>
</protein>
<dbReference type="Gene3D" id="3.40.190.10">
    <property type="entry name" value="Periplasmic binding protein-like II"/>
    <property type="match status" value="2"/>
</dbReference>